<evidence type="ECO:0000313" key="3">
    <source>
        <dbReference type="Proteomes" id="UP000026915"/>
    </source>
</evidence>
<dbReference type="EMBL" id="CM001887">
    <property type="protein sequence ID" value="EOY32159.1"/>
    <property type="molecule type" value="Genomic_DNA"/>
</dbReference>
<organism evidence="2 3">
    <name type="scientific">Theobroma cacao</name>
    <name type="common">Cacao</name>
    <name type="synonym">Cocoa</name>
    <dbReference type="NCBI Taxonomy" id="3641"/>
    <lineage>
        <taxon>Eukaryota</taxon>
        <taxon>Viridiplantae</taxon>
        <taxon>Streptophyta</taxon>
        <taxon>Embryophyta</taxon>
        <taxon>Tracheophyta</taxon>
        <taxon>Spermatophyta</taxon>
        <taxon>Magnoliopsida</taxon>
        <taxon>eudicotyledons</taxon>
        <taxon>Gunneridae</taxon>
        <taxon>Pentapetalae</taxon>
        <taxon>rosids</taxon>
        <taxon>malvids</taxon>
        <taxon>Malvales</taxon>
        <taxon>Malvaceae</taxon>
        <taxon>Byttnerioideae</taxon>
        <taxon>Theobroma</taxon>
    </lineage>
</organism>
<dbReference type="eggNOG" id="ENOG502QT1Z">
    <property type="taxonomic scope" value="Eukaryota"/>
</dbReference>
<protein>
    <submittedName>
        <fullName evidence="2">Hydroxyproline-rich glycoprotein family protein, putative isoform 1</fullName>
    </submittedName>
</protein>
<dbReference type="OMA" id="CEPEYIM"/>
<feature type="compositionally biased region" description="Basic residues" evidence="1">
    <location>
        <begin position="249"/>
        <end position="264"/>
    </location>
</feature>
<feature type="compositionally biased region" description="Gly residues" evidence="1">
    <location>
        <begin position="39"/>
        <end position="48"/>
    </location>
</feature>
<dbReference type="AlphaFoldDB" id="A0A061GYH3"/>
<dbReference type="STRING" id="3641.A0A061GYH3"/>
<evidence type="ECO:0000256" key="1">
    <source>
        <dbReference type="SAM" id="MobiDB-lite"/>
    </source>
</evidence>
<name>A0A061GYH3_THECC</name>
<feature type="compositionally biased region" description="Gly residues" evidence="1">
    <location>
        <begin position="232"/>
        <end position="248"/>
    </location>
</feature>
<dbReference type="InParanoid" id="A0A061GYH3"/>
<reference evidence="2 3" key="1">
    <citation type="journal article" date="2013" name="Genome Biol.">
        <title>The genome sequence of the most widely cultivated cacao type and its use to identify candidate genes regulating pod color.</title>
        <authorList>
            <person name="Motamayor J.C."/>
            <person name="Mockaitis K."/>
            <person name="Schmutz J."/>
            <person name="Haiminen N."/>
            <person name="Iii D.L."/>
            <person name="Cornejo O."/>
            <person name="Findley S.D."/>
            <person name="Zheng P."/>
            <person name="Utro F."/>
            <person name="Royaert S."/>
            <person name="Saski C."/>
            <person name="Jenkins J."/>
            <person name="Podicheti R."/>
            <person name="Zhao M."/>
            <person name="Scheffler B.E."/>
            <person name="Stack J.C."/>
            <person name="Feltus F.A."/>
            <person name="Mustiga G.M."/>
            <person name="Amores F."/>
            <person name="Phillips W."/>
            <person name="Marelli J.P."/>
            <person name="May G.D."/>
            <person name="Shapiro H."/>
            <person name="Ma J."/>
            <person name="Bustamante C.D."/>
            <person name="Schnell R.J."/>
            <person name="Main D."/>
            <person name="Gilbert D."/>
            <person name="Parida L."/>
            <person name="Kuhn D.N."/>
        </authorList>
    </citation>
    <scope>NUCLEOTIDE SEQUENCE [LARGE SCALE GENOMIC DNA]</scope>
    <source>
        <strain evidence="3">cv. Matina 1-6</strain>
    </source>
</reference>
<dbReference type="Proteomes" id="UP000026915">
    <property type="component" value="Chromosome 9"/>
</dbReference>
<feature type="compositionally biased region" description="Basic and acidic residues" evidence="1">
    <location>
        <begin position="187"/>
        <end position="196"/>
    </location>
</feature>
<dbReference type="FunCoup" id="A0A061GYH3">
    <property type="interactions" value="1194"/>
</dbReference>
<feature type="compositionally biased region" description="Basic and acidic residues" evidence="1">
    <location>
        <begin position="265"/>
        <end position="277"/>
    </location>
</feature>
<gene>
    <name evidence="2" type="ORF">TCM_039735</name>
</gene>
<dbReference type="HOGENOM" id="CLU_021282_0_0_1"/>
<evidence type="ECO:0000313" key="2">
    <source>
        <dbReference type="EMBL" id="EOY32159.1"/>
    </source>
</evidence>
<dbReference type="Gramene" id="EOY32159">
    <property type="protein sequence ID" value="EOY32159"/>
    <property type="gene ID" value="TCM_039735"/>
</dbReference>
<keyword evidence="3" id="KW-1185">Reference proteome</keyword>
<feature type="region of interest" description="Disordered" evidence="1">
    <location>
        <begin position="30"/>
        <end position="286"/>
    </location>
</feature>
<dbReference type="PANTHER" id="PTHR47911:SF1">
    <property type="entry name" value="OS06G0664400 PROTEIN"/>
    <property type="match status" value="1"/>
</dbReference>
<dbReference type="PANTHER" id="PTHR47911">
    <property type="entry name" value="HYDROXYPROLINE-RICH GLYCOPROTEIN-LIKE"/>
    <property type="match status" value="1"/>
</dbReference>
<proteinExistence type="predicted"/>
<feature type="compositionally biased region" description="Low complexity" evidence="1">
    <location>
        <begin position="200"/>
        <end position="212"/>
    </location>
</feature>
<accession>A0A061GYH3</accession>
<sequence>MRGSIGRSLSNTNNHYLQSITRGTSFLLQSSFSTSSSSGSGGGRGRGGTSASSSFIDFTPPPGKSGSGDSNRDSAESPPAGVGHGRGRGGPLSSDPIPHPFSSFVSQTGSGRGRVTSESVPPPPPPPAQAKQPIFIKKKDEDETESSAKAAAEPIQSSEPIFPPNILPVSVLSGAGRGKPVKQPEPASRRQEENRHIRVAQQQSPSAQMSQEEATKKAMGILSRRSESGESGMVGRGGRASMGMGGGRGRGRGRGRGMGRGRGRRQGEDTRIVKDSGEGSADGLYLGDNADGEKFAQTIGADNMNKLVEGFEEMGSRVLPSPMDDAYLDALHTNCSIEFEPEYLMEEFGTNPDIDEKPPMPLRDALEKMKPFLMAYEGIQSQEEWEEVIKETMERVPLLQEIVDYYSGPDRVTAKKQQEELERVAKTIPERAPSSVKQFANRAVLSLQSNPGWGFDKKCQFMDKLVWEVSQQYK</sequence>